<name>A0A8J6JL80_ELECQ</name>
<organism evidence="1 2">
    <name type="scientific">Eleutherodactylus coqui</name>
    <name type="common">Puerto Rican coqui</name>
    <dbReference type="NCBI Taxonomy" id="57060"/>
    <lineage>
        <taxon>Eukaryota</taxon>
        <taxon>Metazoa</taxon>
        <taxon>Chordata</taxon>
        <taxon>Craniata</taxon>
        <taxon>Vertebrata</taxon>
        <taxon>Euteleostomi</taxon>
        <taxon>Amphibia</taxon>
        <taxon>Batrachia</taxon>
        <taxon>Anura</taxon>
        <taxon>Neobatrachia</taxon>
        <taxon>Hyloidea</taxon>
        <taxon>Eleutherodactylidae</taxon>
        <taxon>Eleutherodactylinae</taxon>
        <taxon>Eleutherodactylus</taxon>
        <taxon>Eleutherodactylus</taxon>
    </lineage>
</organism>
<comment type="caution">
    <text evidence="1">The sequence shown here is derived from an EMBL/GenBank/DDBJ whole genome shotgun (WGS) entry which is preliminary data.</text>
</comment>
<reference evidence="1" key="1">
    <citation type="thesis" date="2020" institute="ProQuest LLC" country="789 East Eisenhower Parkway, Ann Arbor, MI, USA">
        <title>Comparative Genomics and Chromosome Evolution.</title>
        <authorList>
            <person name="Mudd A.B."/>
        </authorList>
    </citation>
    <scope>NUCLEOTIDE SEQUENCE</scope>
    <source>
        <strain evidence="1">HN-11 Male</strain>
        <tissue evidence="1">Kidney and liver</tissue>
    </source>
</reference>
<dbReference type="AlphaFoldDB" id="A0A8J6JL80"/>
<protein>
    <submittedName>
        <fullName evidence="1">Uncharacterized protein</fullName>
    </submittedName>
</protein>
<accession>A0A8J6JL80</accession>
<dbReference type="EMBL" id="WNTK01001139">
    <property type="protein sequence ID" value="KAG9467883.1"/>
    <property type="molecule type" value="Genomic_DNA"/>
</dbReference>
<sequence>METLQHPKYRAGMALPDFKLYYVARQVRYIRHWLSGSLLPNSEHHQMVFLSKISLWVVLERPELLDRQTLPIHKLAVRVWQACKALTKYLDTPLETPLWYNRVLPTPCEFTRKAVLGALGNHHIITPIYQ</sequence>
<keyword evidence="2" id="KW-1185">Reference proteome</keyword>
<dbReference type="Proteomes" id="UP000770717">
    <property type="component" value="Unassembled WGS sequence"/>
</dbReference>
<proteinExistence type="predicted"/>
<gene>
    <name evidence="1" type="ORF">GDO78_014104</name>
</gene>
<evidence type="ECO:0000313" key="2">
    <source>
        <dbReference type="Proteomes" id="UP000770717"/>
    </source>
</evidence>
<evidence type="ECO:0000313" key="1">
    <source>
        <dbReference type="EMBL" id="KAG9467883.1"/>
    </source>
</evidence>